<comment type="similarity">
    <text evidence="9">In the C-terminal section; belongs to the helicase family. RecG subfamily.</text>
</comment>
<keyword evidence="3 9" id="KW-0227">DNA damage</keyword>
<dbReference type="SMART" id="SM01058">
    <property type="entry name" value="CarD_TRCF"/>
    <property type="match status" value="1"/>
</dbReference>
<evidence type="ECO:0000256" key="4">
    <source>
        <dbReference type="ARBA" id="ARBA00022801"/>
    </source>
</evidence>
<evidence type="ECO:0000256" key="5">
    <source>
        <dbReference type="ARBA" id="ARBA00022806"/>
    </source>
</evidence>
<keyword evidence="6 9" id="KW-0067">ATP-binding</keyword>
<dbReference type="Proteomes" id="UP000736328">
    <property type="component" value="Unassembled WGS sequence"/>
</dbReference>
<keyword evidence="2 9" id="KW-0547">Nucleotide-binding</keyword>
<proteinExistence type="inferred from homology"/>
<evidence type="ECO:0000259" key="10">
    <source>
        <dbReference type="PROSITE" id="PS51192"/>
    </source>
</evidence>
<dbReference type="Pfam" id="PF00270">
    <property type="entry name" value="DEAD"/>
    <property type="match status" value="1"/>
</dbReference>
<dbReference type="InterPro" id="IPR047112">
    <property type="entry name" value="RecG/Mfd"/>
</dbReference>
<dbReference type="EMBL" id="JACQXR010000039">
    <property type="protein sequence ID" value="MBI4726197.1"/>
    <property type="molecule type" value="Genomic_DNA"/>
</dbReference>
<accession>A0A933MHL7</accession>
<feature type="domain" description="Helicase ATP-binding" evidence="10">
    <location>
        <begin position="558"/>
        <end position="719"/>
    </location>
</feature>
<keyword evidence="7 9" id="KW-0238">DNA-binding</keyword>
<evidence type="ECO:0000256" key="8">
    <source>
        <dbReference type="ARBA" id="ARBA00023204"/>
    </source>
</evidence>
<dbReference type="InterPro" id="IPR011545">
    <property type="entry name" value="DEAD/DEAH_box_helicase_dom"/>
</dbReference>
<dbReference type="PROSITE" id="PS51194">
    <property type="entry name" value="HELICASE_CTER"/>
    <property type="match status" value="1"/>
</dbReference>
<evidence type="ECO:0000313" key="12">
    <source>
        <dbReference type="EMBL" id="MBI4726197.1"/>
    </source>
</evidence>
<dbReference type="SUPFAM" id="SSF141259">
    <property type="entry name" value="CarD-like"/>
    <property type="match status" value="1"/>
</dbReference>
<evidence type="ECO:0000313" key="13">
    <source>
        <dbReference type="Proteomes" id="UP000736328"/>
    </source>
</evidence>
<dbReference type="SMART" id="SM00982">
    <property type="entry name" value="TRCF"/>
    <property type="match status" value="1"/>
</dbReference>
<dbReference type="Pfam" id="PF03461">
    <property type="entry name" value="TRCF"/>
    <property type="match status" value="1"/>
</dbReference>
<dbReference type="Pfam" id="PF00271">
    <property type="entry name" value="Helicase_C"/>
    <property type="match status" value="1"/>
</dbReference>
<dbReference type="SUPFAM" id="SSF52540">
    <property type="entry name" value="P-loop containing nucleoside triphosphate hydrolases"/>
    <property type="match status" value="4"/>
</dbReference>
<evidence type="ECO:0000256" key="2">
    <source>
        <dbReference type="ARBA" id="ARBA00022741"/>
    </source>
</evidence>
<dbReference type="GO" id="GO:0000716">
    <property type="term" value="P:transcription-coupled nucleotide-excision repair, DNA damage recognition"/>
    <property type="evidence" value="ECO:0007669"/>
    <property type="project" value="UniProtKB-UniRule"/>
</dbReference>
<dbReference type="EC" id="3.6.4.-" evidence="9"/>
<sequence>MFWETISQPVNQSASFKKLFQLLPTDRSSLGLTGPAETGKALIVCSLLERTEHPMLWLLPAEEEAERQRDNLTALLSEGLIRHWAAWDVMPGEEREPDLELIGSRIEALELLFSGAKGVVISSARALMQKTMTADDFNSGRLELTLGQKLDRDELISKLVAGGYERQPAVSGFGEYAVRGSIIDVATLGNSQPLRLEISDEILASMRTFGLSDQLSNQKLDRAKILPCREDLNHAVLLLEHFPSQSLLLWDEPQETGMEWRQETEEALDFGNDDRFSDPKEIIARLEKHSRIIMTSGAGFGSFEGAEPANQVKISIGPVEPFMSNLELLEQKLNKLEAEGFATHLLCDNSGQQGRLKEILSPDALAKVRGVEMAGLHAGFIFPEAKVCAITEREIFARERHRRFRRFFKGGSAIRSLDALKAGDYMVHVDYGICQYKGLVDLDLNGQKTECLLLLFRDNDKLYVPIEHMKRVQRYSSEEGFVPILSKLGSKAWEETKARVKKAAKDMAGGLVALYAMRKSQPGFCFSEDTQWQKELEASFMYQETPDQLKALDEIKSDMESDKPMDRLLCGDVGYGKTEVALRAAFKAAMDNKQAAVLVPTTVLCEQHYQTFKERLADYPVKVEMLSRFRRPADLKETVKSMAAGGVDIAIGTHRLLQKDIRFKNLGLLVVDEEQRFGVSHKERIKQFCQNVDVLTMTATPIPRTLHMSLLGVRDISNIETPPKDRLAVVTEMMPWNETRIKEAILRELDRGGQVFFLHNRVQSIGAMTALLSRLLPGAEIAYAHGQMDERELESVMLAFTARRYDVLVATTIIESGLDMPNVNTIIVNRADRFGLAQLYQLRGRVGRSSKRAYAYMLVPKGGKMTDIARKRLRIIEELSELGSGFQLALRDLEIRGAGNLLGREQHGHMLSVGFELYCQLLEEAVRELKRLPAISQIDVKIEIEGQALIPSSYVEEPNERINLYRRLNKASDLAGINRIAGELQDRFGEPPGPAQKLLEVAHLRLAAASLGADRLVWKDNIMEWWWPEGRDPAQELLEKVMAKVNLPLEFVSGKRFTAKMALGKECDMEALAKLMFKG</sequence>
<dbReference type="GO" id="GO:0003684">
    <property type="term" value="F:damaged DNA binding"/>
    <property type="evidence" value="ECO:0007669"/>
    <property type="project" value="InterPro"/>
</dbReference>
<evidence type="ECO:0000256" key="9">
    <source>
        <dbReference type="HAMAP-Rule" id="MF_00969"/>
    </source>
</evidence>
<dbReference type="PANTHER" id="PTHR47964:SF1">
    <property type="entry name" value="ATP-DEPENDENT DNA HELICASE HOMOLOG RECG, CHLOROPLASTIC"/>
    <property type="match status" value="1"/>
</dbReference>
<evidence type="ECO:0000256" key="3">
    <source>
        <dbReference type="ARBA" id="ARBA00022763"/>
    </source>
</evidence>
<keyword evidence="4 9" id="KW-0378">Hydrolase</keyword>
<dbReference type="PANTHER" id="PTHR47964">
    <property type="entry name" value="ATP-DEPENDENT DNA HELICASE HOMOLOG RECG, CHLOROPLASTIC"/>
    <property type="match status" value="1"/>
</dbReference>
<dbReference type="Gene3D" id="3.30.2060.10">
    <property type="entry name" value="Penicillin-binding protein 1b domain"/>
    <property type="match status" value="1"/>
</dbReference>
<dbReference type="NCBIfam" id="TIGR00580">
    <property type="entry name" value="mfd"/>
    <property type="match status" value="1"/>
</dbReference>
<comment type="caution">
    <text evidence="12">The sequence shown here is derived from an EMBL/GenBank/DDBJ whole genome shotgun (WGS) entry which is preliminary data.</text>
</comment>
<feature type="domain" description="Helicase C-terminal" evidence="11">
    <location>
        <begin position="740"/>
        <end position="894"/>
    </location>
</feature>
<dbReference type="InterPro" id="IPR014001">
    <property type="entry name" value="Helicase_ATP-bd"/>
</dbReference>
<comment type="similarity">
    <text evidence="9">In the N-terminal section; belongs to the UvrB family.</text>
</comment>
<dbReference type="Gene3D" id="2.40.10.170">
    <property type="match status" value="1"/>
</dbReference>
<dbReference type="SMART" id="SM00490">
    <property type="entry name" value="HELICc"/>
    <property type="match status" value="1"/>
</dbReference>
<dbReference type="SUPFAM" id="SSF143517">
    <property type="entry name" value="TRCF domain-like"/>
    <property type="match status" value="1"/>
</dbReference>
<dbReference type="HAMAP" id="MF_00969">
    <property type="entry name" value="TRCF"/>
    <property type="match status" value="1"/>
</dbReference>
<dbReference type="Gene3D" id="3.40.50.300">
    <property type="entry name" value="P-loop containing nucleotide triphosphate hydrolases"/>
    <property type="match status" value="2"/>
</dbReference>
<dbReference type="InterPro" id="IPR041471">
    <property type="entry name" value="UvrB_inter"/>
</dbReference>
<dbReference type="InterPro" id="IPR001650">
    <property type="entry name" value="Helicase_C-like"/>
</dbReference>
<dbReference type="Pfam" id="PF17757">
    <property type="entry name" value="UvrB_inter"/>
    <property type="match status" value="1"/>
</dbReference>
<dbReference type="InterPro" id="IPR004576">
    <property type="entry name" value="Mfd"/>
</dbReference>
<evidence type="ECO:0000256" key="6">
    <source>
        <dbReference type="ARBA" id="ARBA00022840"/>
    </source>
</evidence>
<dbReference type="SMART" id="SM00487">
    <property type="entry name" value="DEXDc"/>
    <property type="match status" value="1"/>
</dbReference>
<dbReference type="GO" id="GO:0016787">
    <property type="term" value="F:hydrolase activity"/>
    <property type="evidence" value="ECO:0007669"/>
    <property type="project" value="UniProtKB-KW"/>
</dbReference>
<dbReference type="InterPro" id="IPR037235">
    <property type="entry name" value="TRCF-like_C_D7"/>
</dbReference>
<gene>
    <name evidence="9 12" type="primary">mfd</name>
    <name evidence="12" type="ORF">HY768_03060</name>
</gene>
<dbReference type="InterPro" id="IPR036101">
    <property type="entry name" value="CarD-like/TRCF_RID_sf"/>
</dbReference>
<keyword evidence="5" id="KW-0347">Helicase</keyword>
<protein>
    <recommendedName>
        <fullName evidence="9">Transcription-repair-coupling factor</fullName>
        <shortName evidence="9">TRCF</shortName>
        <ecNumber evidence="9">3.6.4.-</ecNumber>
    </recommendedName>
</protein>
<reference evidence="12" key="1">
    <citation type="submission" date="2020-07" db="EMBL/GenBank/DDBJ databases">
        <title>Huge and variable diversity of episymbiotic CPR bacteria and DPANN archaea in groundwater ecosystems.</title>
        <authorList>
            <person name="He C.Y."/>
            <person name="Keren R."/>
            <person name="Whittaker M."/>
            <person name="Farag I.F."/>
            <person name="Doudna J."/>
            <person name="Cate J.H.D."/>
            <person name="Banfield J.F."/>
        </authorList>
    </citation>
    <scope>NUCLEOTIDE SEQUENCE</scope>
    <source>
        <strain evidence="12">NC_groundwater_1520_Pr4_B-0.1um_53_5</strain>
    </source>
</reference>
<dbReference type="GO" id="GO:0005524">
    <property type="term" value="F:ATP binding"/>
    <property type="evidence" value="ECO:0007669"/>
    <property type="project" value="UniProtKB-UniRule"/>
</dbReference>
<name>A0A933MHL7_UNCT6</name>
<dbReference type="InterPro" id="IPR005118">
    <property type="entry name" value="TRCF_C"/>
</dbReference>
<dbReference type="AlphaFoldDB" id="A0A933MHL7"/>
<dbReference type="Pfam" id="PF02559">
    <property type="entry name" value="CarD_TRCF_RID"/>
    <property type="match status" value="1"/>
</dbReference>
<dbReference type="GO" id="GO:0006355">
    <property type="term" value="P:regulation of DNA-templated transcription"/>
    <property type="evidence" value="ECO:0007669"/>
    <property type="project" value="UniProtKB-UniRule"/>
</dbReference>
<comment type="function">
    <text evidence="9">Couples transcription and DNA repair by recognizing RNA polymerase (RNAP) stalled at DNA lesions. Mediates ATP-dependent release of RNAP and its truncated transcript from the DNA, and recruitment of nucleotide excision repair machinery to the damaged site.</text>
</comment>
<evidence type="ECO:0000256" key="7">
    <source>
        <dbReference type="ARBA" id="ARBA00023125"/>
    </source>
</evidence>
<organism evidence="12 13">
    <name type="scientific">candidate division TA06 bacterium</name>
    <dbReference type="NCBI Taxonomy" id="2250710"/>
    <lineage>
        <taxon>Bacteria</taxon>
        <taxon>Bacteria division TA06</taxon>
    </lineage>
</organism>
<dbReference type="CDD" id="cd17991">
    <property type="entry name" value="DEXHc_TRCF"/>
    <property type="match status" value="1"/>
</dbReference>
<comment type="subcellular location">
    <subcellularLocation>
        <location evidence="9">Cytoplasm</location>
    </subcellularLocation>
</comment>
<dbReference type="InterPro" id="IPR003711">
    <property type="entry name" value="CarD-like/TRCF_RID"/>
</dbReference>
<keyword evidence="1 9" id="KW-0963">Cytoplasm</keyword>
<dbReference type="GO" id="GO:0005737">
    <property type="term" value="C:cytoplasm"/>
    <property type="evidence" value="ECO:0007669"/>
    <property type="project" value="UniProtKB-SubCell"/>
</dbReference>
<dbReference type="GO" id="GO:0003678">
    <property type="term" value="F:DNA helicase activity"/>
    <property type="evidence" value="ECO:0007669"/>
    <property type="project" value="TreeGrafter"/>
</dbReference>
<evidence type="ECO:0000259" key="11">
    <source>
        <dbReference type="PROSITE" id="PS51194"/>
    </source>
</evidence>
<keyword evidence="8 9" id="KW-0234">DNA repair</keyword>
<evidence type="ECO:0000256" key="1">
    <source>
        <dbReference type="ARBA" id="ARBA00022490"/>
    </source>
</evidence>
<dbReference type="InterPro" id="IPR027417">
    <property type="entry name" value="P-loop_NTPase"/>
</dbReference>
<dbReference type="PROSITE" id="PS51192">
    <property type="entry name" value="HELICASE_ATP_BIND_1"/>
    <property type="match status" value="1"/>
</dbReference>
<dbReference type="Gene3D" id="3.90.1150.50">
    <property type="entry name" value="Transcription-repair-coupling factor, D7 domain"/>
    <property type="match status" value="1"/>
</dbReference>